<reference evidence="2" key="1">
    <citation type="submission" date="2019-11" db="EMBL/GenBank/DDBJ databases">
        <title>Microbial mats filling the niche in hypersaline microbial mats.</title>
        <authorList>
            <person name="Wong H.L."/>
            <person name="Macleod F.I."/>
            <person name="White R.A. III"/>
            <person name="Burns B.P."/>
        </authorList>
    </citation>
    <scope>NUCLEOTIDE SEQUENCE</scope>
    <source>
        <strain evidence="2">Bin_327</strain>
    </source>
</reference>
<feature type="transmembrane region" description="Helical" evidence="1">
    <location>
        <begin position="6"/>
        <end position="27"/>
    </location>
</feature>
<comment type="caution">
    <text evidence="2">The sequence shown here is derived from an EMBL/GenBank/DDBJ whole genome shotgun (WGS) entry which is preliminary data.</text>
</comment>
<feature type="transmembrane region" description="Helical" evidence="1">
    <location>
        <begin position="60"/>
        <end position="78"/>
    </location>
</feature>
<dbReference type="AlphaFoldDB" id="A0A9D5QF33"/>
<evidence type="ECO:0000256" key="1">
    <source>
        <dbReference type="SAM" id="Phobius"/>
    </source>
</evidence>
<dbReference type="EMBL" id="WJKJ01000344">
    <property type="protein sequence ID" value="MBD3365610.1"/>
    <property type="molecule type" value="Genomic_DNA"/>
</dbReference>
<organism evidence="2 3">
    <name type="scientific">candidate division WOR-3 bacterium</name>
    <dbReference type="NCBI Taxonomy" id="2052148"/>
    <lineage>
        <taxon>Bacteria</taxon>
        <taxon>Bacteria division WOR-3</taxon>
    </lineage>
</organism>
<dbReference type="Proteomes" id="UP000630660">
    <property type="component" value="Unassembled WGS sequence"/>
</dbReference>
<protein>
    <submittedName>
        <fullName evidence="2">Uncharacterized protein</fullName>
    </submittedName>
</protein>
<sequence length="165" mass="19001">MSNTNYILAGAGLLLITFAVACLHVYLRMKELKTLDLDEEERKKVKDLARNPYLDRGFDILVFFLFVSAAQLIILRLQGGCPLKSAYPRIIFFSGLSLIPLALSFVWNALPWGRKGDIDDELIKLGKIQPTKEYRLYRIMSRPWLGVFYWLFYAWAAVCVYLNVA</sequence>
<proteinExistence type="predicted"/>
<feature type="transmembrane region" description="Helical" evidence="1">
    <location>
        <begin position="144"/>
        <end position="164"/>
    </location>
</feature>
<name>A0A9D5QF33_UNCW3</name>
<evidence type="ECO:0000313" key="2">
    <source>
        <dbReference type="EMBL" id="MBD3365610.1"/>
    </source>
</evidence>
<feature type="transmembrane region" description="Helical" evidence="1">
    <location>
        <begin position="90"/>
        <end position="110"/>
    </location>
</feature>
<keyword evidence="1" id="KW-0812">Transmembrane</keyword>
<gene>
    <name evidence="2" type="ORF">GF359_10395</name>
</gene>
<keyword evidence="1" id="KW-1133">Transmembrane helix</keyword>
<evidence type="ECO:0000313" key="3">
    <source>
        <dbReference type="Proteomes" id="UP000630660"/>
    </source>
</evidence>
<keyword evidence="1" id="KW-0472">Membrane</keyword>
<accession>A0A9D5QF33</accession>